<feature type="domain" description="HTH cro/C1-type" evidence="1">
    <location>
        <begin position="45"/>
        <end position="78"/>
    </location>
</feature>
<accession>A0A540UXD4</accession>
<evidence type="ECO:0000313" key="3">
    <source>
        <dbReference type="Proteomes" id="UP000315753"/>
    </source>
</evidence>
<keyword evidence="3" id="KW-1185">Reference proteome</keyword>
<name>A0A540UXD4_9BACL</name>
<sequence length="80" mass="8837">MEFSESKGLVRGFALNAGAKHGKRCLRDASFLFPPCILALPYFILKTGQAKAIRFSTLNAICKALNCQPGDLLEYVEDEE</sequence>
<organism evidence="2 3">
    <name type="scientific">Ureibacillus terrenus</name>
    <dbReference type="NCBI Taxonomy" id="118246"/>
    <lineage>
        <taxon>Bacteria</taxon>
        <taxon>Bacillati</taxon>
        <taxon>Bacillota</taxon>
        <taxon>Bacilli</taxon>
        <taxon>Bacillales</taxon>
        <taxon>Caryophanaceae</taxon>
        <taxon>Ureibacillus</taxon>
    </lineage>
</organism>
<reference evidence="2 3" key="1">
    <citation type="submission" date="2019-06" db="EMBL/GenBank/DDBJ databases">
        <title>Genome sequence of Ureibacillus terrenus.</title>
        <authorList>
            <person name="Maclea K.S."/>
            <person name="Simoes M."/>
        </authorList>
    </citation>
    <scope>NUCLEOTIDE SEQUENCE [LARGE SCALE GENOMIC DNA]</scope>
    <source>
        <strain evidence="2 3">ATCC BAA-384</strain>
    </source>
</reference>
<dbReference type="SUPFAM" id="SSF47413">
    <property type="entry name" value="lambda repressor-like DNA-binding domains"/>
    <property type="match status" value="1"/>
</dbReference>
<dbReference type="OrthoDB" id="9805309at2"/>
<dbReference type="InterPro" id="IPR010982">
    <property type="entry name" value="Lambda_DNA-bd_dom_sf"/>
</dbReference>
<protein>
    <recommendedName>
        <fullName evidence="1">HTH cro/C1-type domain-containing protein</fullName>
    </recommendedName>
</protein>
<dbReference type="InterPro" id="IPR001387">
    <property type="entry name" value="Cro/C1-type_HTH"/>
</dbReference>
<dbReference type="Pfam" id="PF13443">
    <property type="entry name" value="HTH_26"/>
    <property type="match status" value="1"/>
</dbReference>
<dbReference type="Proteomes" id="UP000315753">
    <property type="component" value="Unassembled WGS sequence"/>
</dbReference>
<evidence type="ECO:0000259" key="1">
    <source>
        <dbReference type="Pfam" id="PF13443"/>
    </source>
</evidence>
<dbReference type="EMBL" id="VIGD01000026">
    <property type="protein sequence ID" value="TQE88683.1"/>
    <property type="molecule type" value="Genomic_DNA"/>
</dbReference>
<gene>
    <name evidence="2" type="ORF">FKZ59_13455</name>
</gene>
<dbReference type="GO" id="GO:0003677">
    <property type="term" value="F:DNA binding"/>
    <property type="evidence" value="ECO:0007669"/>
    <property type="project" value="InterPro"/>
</dbReference>
<dbReference type="AlphaFoldDB" id="A0A540UXD4"/>
<proteinExistence type="predicted"/>
<comment type="caution">
    <text evidence="2">The sequence shown here is derived from an EMBL/GenBank/DDBJ whole genome shotgun (WGS) entry which is preliminary data.</text>
</comment>
<evidence type="ECO:0000313" key="2">
    <source>
        <dbReference type="EMBL" id="TQE88683.1"/>
    </source>
</evidence>
<dbReference type="PANTHER" id="PTHR37301">
    <property type="entry name" value="DNA-BINDING PROTEIN-RELATED"/>
    <property type="match status" value="1"/>
</dbReference>
<dbReference type="PANTHER" id="PTHR37301:SF1">
    <property type="entry name" value="DNA-BINDING PROTEIN"/>
    <property type="match status" value="1"/>
</dbReference>